<organism evidence="3 4">
    <name type="scientific">Roseitalea porphyridii</name>
    <dbReference type="NCBI Taxonomy" id="1852022"/>
    <lineage>
        <taxon>Bacteria</taxon>
        <taxon>Pseudomonadati</taxon>
        <taxon>Pseudomonadota</taxon>
        <taxon>Alphaproteobacteria</taxon>
        <taxon>Hyphomicrobiales</taxon>
        <taxon>Ahrensiaceae</taxon>
        <taxon>Roseitalea</taxon>
    </lineage>
</organism>
<dbReference type="RefSeq" id="WP_131617070.1">
    <property type="nucleotide sequence ID" value="NZ_CP036532.1"/>
</dbReference>
<dbReference type="OrthoDB" id="7671932at2"/>
<feature type="domain" description="PLL-like beta propeller" evidence="2">
    <location>
        <begin position="189"/>
        <end position="401"/>
    </location>
</feature>
<dbReference type="Pfam" id="PF26607">
    <property type="entry name" value="DUF8189"/>
    <property type="match status" value="1"/>
</dbReference>
<accession>A0A4P6V429</accession>
<evidence type="ECO:0000313" key="4">
    <source>
        <dbReference type="Proteomes" id="UP000293719"/>
    </source>
</evidence>
<dbReference type="Proteomes" id="UP000293719">
    <property type="component" value="Chromosome"/>
</dbReference>
<evidence type="ECO:0000313" key="3">
    <source>
        <dbReference type="EMBL" id="QBK31406.1"/>
    </source>
</evidence>
<name>A0A4P6V429_9HYPH</name>
<reference evidence="3 4" key="1">
    <citation type="journal article" date="2017" name="Int. J. Syst. Evol. Microbiol.">
        <title>Roseitalea porphyridii gen. nov., sp. nov., isolated from a red alga, and reclassification of Hoeflea suaedae Chung et al. 2013 as Pseudohoeflea suaedae gen. nov., comb. nov.</title>
        <authorList>
            <person name="Hyeon J.W."/>
            <person name="Jeong S.E."/>
            <person name="Baek K."/>
            <person name="Jeon C.O."/>
        </authorList>
    </citation>
    <scope>NUCLEOTIDE SEQUENCE [LARGE SCALE GENOMIC DNA]</scope>
    <source>
        <strain evidence="3 4">MA7-20</strain>
    </source>
</reference>
<evidence type="ECO:0000259" key="2">
    <source>
        <dbReference type="Pfam" id="PF26607"/>
    </source>
</evidence>
<feature type="region of interest" description="Disordered" evidence="1">
    <location>
        <begin position="1"/>
        <end position="25"/>
    </location>
</feature>
<dbReference type="InterPro" id="IPR058502">
    <property type="entry name" value="PLL-like_beta-prop"/>
</dbReference>
<dbReference type="AlphaFoldDB" id="A0A4P6V429"/>
<gene>
    <name evidence="3" type="ORF">E0E05_12815</name>
</gene>
<dbReference type="SUPFAM" id="SSF89372">
    <property type="entry name" value="Fucose-specific lectin"/>
    <property type="match status" value="2"/>
</dbReference>
<dbReference type="GeneID" id="90768183"/>
<protein>
    <recommendedName>
        <fullName evidence="2">PLL-like beta propeller domain-containing protein</fullName>
    </recommendedName>
</protein>
<evidence type="ECO:0000256" key="1">
    <source>
        <dbReference type="SAM" id="MobiDB-lite"/>
    </source>
</evidence>
<keyword evidence="4" id="KW-1185">Reference proteome</keyword>
<sequence>MSSAERTEIAIQDEAFLPDGETDHTETPFAELSRLMVVAIDSGQADKLVWTAQTGPNAPWSGTWTAISDTAYLVMATGVTTDGRVAIAAQTATDPAVHYIDEAPQGPGGAERWNAAVDLGLPDGVDGLVQLVMTRDAGGRIEIFGVDGTTGTVWFIYQNPDRIVDKTEQITPPGQSEPVTVHVKVPEPPEQPWSAWQALTGDGIGRLTIVNNADGRIMLVATGTNPDATPVYVNQQMRPVALTAAQWSGWTRIDDAASGTAGSQPAAVLDREGAVNIFMVGDLAQVVQIRQDPPGGKEWSAWARPGMTRTVMFNVTAAFDGNGLLVLAGIGEHGELFTNLQVDALRQQWLGWQQVGKVPGFGLFMMDYNADGRLALFQSDSRARSLSFVDQYTVDSTSWNAAFTQLAAEGIVTYGVVRDLTPPGAG</sequence>
<proteinExistence type="predicted"/>
<dbReference type="EMBL" id="CP036532">
    <property type="protein sequence ID" value="QBK31406.1"/>
    <property type="molecule type" value="Genomic_DNA"/>
</dbReference>
<dbReference type="KEGG" id="rpod:E0E05_12815"/>